<organism evidence="3 4">
    <name type="scientific">Lasallia pustulata</name>
    <dbReference type="NCBI Taxonomy" id="136370"/>
    <lineage>
        <taxon>Eukaryota</taxon>
        <taxon>Fungi</taxon>
        <taxon>Dikarya</taxon>
        <taxon>Ascomycota</taxon>
        <taxon>Pezizomycotina</taxon>
        <taxon>Lecanoromycetes</taxon>
        <taxon>OSLEUM clade</taxon>
        <taxon>Umbilicariomycetidae</taxon>
        <taxon>Umbilicariales</taxon>
        <taxon>Umbilicariaceae</taxon>
        <taxon>Lasallia</taxon>
    </lineage>
</organism>
<dbReference type="GO" id="GO:0006396">
    <property type="term" value="P:RNA processing"/>
    <property type="evidence" value="ECO:0007669"/>
    <property type="project" value="InterPro"/>
</dbReference>
<protein>
    <recommendedName>
        <fullName evidence="2">Wbp11/ELF5/Saf1 N-terminal domain-containing protein</fullName>
    </recommendedName>
</protein>
<dbReference type="Proteomes" id="UP000324767">
    <property type="component" value="Unassembled WGS sequence"/>
</dbReference>
<feature type="region of interest" description="Disordered" evidence="1">
    <location>
        <begin position="86"/>
        <end position="133"/>
    </location>
</feature>
<feature type="region of interest" description="Disordered" evidence="1">
    <location>
        <begin position="1"/>
        <end position="47"/>
    </location>
</feature>
<evidence type="ECO:0000256" key="1">
    <source>
        <dbReference type="SAM" id="MobiDB-lite"/>
    </source>
</evidence>
<evidence type="ECO:0000313" key="4">
    <source>
        <dbReference type="Proteomes" id="UP000324767"/>
    </source>
</evidence>
<accession>A0A5M8PYS6</accession>
<dbReference type="Pfam" id="PF09429">
    <property type="entry name" value="Wbp11"/>
    <property type="match status" value="1"/>
</dbReference>
<comment type="caution">
    <text evidence="3">The sequence shown here is derived from an EMBL/GenBank/DDBJ whole genome shotgun (WGS) entry which is preliminary data.</text>
</comment>
<name>A0A5M8PYS6_9LECA</name>
<reference evidence="3 4" key="1">
    <citation type="submission" date="2019-09" db="EMBL/GenBank/DDBJ databases">
        <title>The hologenome of the rock-dwelling lichen Lasallia pustulata.</title>
        <authorList>
            <person name="Greshake Tzovaras B."/>
            <person name="Segers F."/>
            <person name="Bicker A."/>
            <person name="Dal Grande F."/>
            <person name="Otte J."/>
            <person name="Hankeln T."/>
            <person name="Schmitt I."/>
            <person name="Ebersberger I."/>
        </authorList>
    </citation>
    <scope>NUCLEOTIDE SEQUENCE [LARGE SCALE GENOMIC DNA]</scope>
    <source>
        <strain evidence="3">A1-1</strain>
    </source>
</reference>
<evidence type="ECO:0000259" key="2">
    <source>
        <dbReference type="Pfam" id="PF09429"/>
    </source>
</evidence>
<sequence length="133" mass="13990">MAKDKERAINPAAAQRKLEKQKALKKGKATVAAQRTERLARRNPERLQQQIDSLKAAASSGRPLAARDTKLLADLERDVARVRKARETLGAPQRAATHHTRGPGRGAATAGVSPASGGATAAAAAAARRTTAR</sequence>
<feature type="domain" description="Wbp11/ELF5/Saf1 N-terminal" evidence="2">
    <location>
        <begin position="6"/>
        <end position="84"/>
    </location>
</feature>
<dbReference type="EMBL" id="VXIT01000003">
    <property type="protein sequence ID" value="KAA6413878.1"/>
    <property type="molecule type" value="Genomic_DNA"/>
</dbReference>
<dbReference type="AlphaFoldDB" id="A0A5M8PYS6"/>
<proteinExistence type="predicted"/>
<feature type="compositionally biased region" description="Low complexity" evidence="1">
    <location>
        <begin position="106"/>
        <end position="133"/>
    </location>
</feature>
<dbReference type="OrthoDB" id="5597581at2759"/>
<gene>
    <name evidence="3" type="ORF">FRX48_02240</name>
</gene>
<evidence type="ECO:0000313" key="3">
    <source>
        <dbReference type="EMBL" id="KAA6413878.1"/>
    </source>
</evidence>
<dbReference type="InterPro" id="IPR019007">
    <property type="entry name" value="Wbp11/ELF5/Saf1_N"/>
</dbReference>
<feature type="compositionally biased region" description="Basic and acidic residues" evidence="1">
    <location>
        <begin position="35"/>
        <end position="45"/>
    </location>
</feature>